<dbReference type="SUPFAM" id="SSF55729">
    <property type="entry name" value="Acyl-CoA N-acyltransferases (Nat)"/>
    <property type="match status" value="1"/>
</dbReference>
<dbReference type="PROSITE" id="PS51186">
    <property type="entry name" value="GNAT"/>
    <property type="match status" value="1"/>
</dbReference>
<evidence type="ECO:0000259" key="1">
    <source>
        <dbReference type="PROSITE" id="PS51186"/>
    </source>
</evidence>
<name>A0A285PG89_9HYPH</name>
<dbReference type="InterPro" id="IPR050276">
    <property type="entry name" value="MshD_Acetyltransferase"/>
</dbReference>
<proteinExistence type="predicted"/>
<reference evidence="2 3" key="1">
    <citation type="submission" date="2017-09" db="EMBL/GenBank/DDBJ databases">
        <authorList>
            <person name="Ehlers B."/>
            <person name="Leendertz F.H."/>
        </authorList>
    </citation>
    <scope>NUCLEOTIDE SEQUENCE [LARGE SCALE GENOMIC DNA]</scope>
    <source>
        <strain evidence="2 3">DSM 18289</strain>
    </source>
</reference>
<dbReference type="Pfam" id="PF00583">
    <property type="entry name" value="Acetyltransf_1"/>
    <property type="match status" value="1"/>
</dbReference>
<dbReference type="EMBL" id="OBEL01000002">
    <property type="protein sequence ID" value="SNZ19166.1"/>
    <property type="molecule type" value="Genomic_DNA"/>
</dbReference>
<gene>
    <name evidence="2" type="ORF">SAMN06265368_2246</name>
</gene>
<dbReference type="PANTHER" id="PTHR43617">
    <property type="entry name" value="L-AMINO ACID N-ACETYLTRANSFERASE"/>
    <property type="match status" value="1"/>
</dbReference>
<dbReference type="PANTHER" id="PTHR43617:SF2">
    <property type="entry name" value="UPF0039 PROTEIN SLL0451"/>
    <property type="match status" value="1"/>
</dbReference>
<dbReference type="InterPro" id="IPR016181">
    <property type="entry name" value="Acyl_CoA_acyltransferase"/>
</dbReference>
<dbReference type="Proteomes" id="UP000219439">
    <property type="component" value="Unassembled WGS sequence"/>
</dbReference>
<evidence type="ECO:0000313" key="2">
    <source>
        <dbReference type="EMBL" id="SNZ19166.1"/>
    </source>
</evidence>
<organism evidence="2 3">
    <name type="scientific">Cohaesibacter gelatinilyticus</name>
    <dbReference type="NCBI Taxonomy" id="372072"/>
    <lineage>
        <taxon>Bacteria</taxon>
        <taxon>Pseudomonadati</taxon>
        <taxon>Pseudomonadota</taxon>
        <taxon>Alphaproteobacteria</taxon>
        <taxon>Hyphomicrobiales</taxon>
        <taxon>Cohaesibacteraceae</taxon>
    </lineage>
</organism>
<keyword evidence="3" id="KW-1185">Reference proteome</keyword>
<dbReference type="OrthoDB" id="9797178at2"/>
<evidence type="ECO:0000313" key="3">
    <source>
        <dbReference type="Proteomes" id="UP000219439"/>
    </source>
</evidence>
<dbReference type="InterPro" id="IPR000182">
    <property type="entry name" value="GNAT_dom"/>
</dbReference>
<dbReference type="GO" id="GO:0016747">
    <property type="term" value="F:acyltransferase activity, transferring groups other than amino-acyl groups"/>
    <property type="evidence" value="ECO:0007669"/>
    <property type="project" value="InterPro"/>
</dbReference>
<dbReference type="CDD" id="cd04301">
    <property type="entry name" value="NAT_SF"/>
    <property type="match status" value="1"/>
</dbReference>
<dbReference type="Gene3D" id="3.40.630.30">
    <property type="match status" value="1"/>
</dbReference>
<accession>A0A285PG89</accession>
<keyword evidence="2" id="KW-0808">Transferase</keyword>
<sequence>MIIRAEIDADHEAIMALTYAAFLNHPHHAPGAKPTEHLIYKGLKERGDLTLSFVATINDEVAGHIAFSPVTFDGKASDWLGLGPVSVNPDLQGKGVGSALIKAGLEAALKRGTKGVVLIGEPDYYTRFGFSADHGLTYPGIPGEYLLALSLTPDECEQPAGEVGYSPAFV</sequence>
<feature type="domain" description="N-acetyltransferase" evidence="1">
    <location>
        <begin position="1"/>
        <end position="152"/>
    </location>
</feature>
<dbReference type="AlphaFoldDB" id="A0A285PG89"/>
<protein>
    <submittedName>
        <fullName evidence="2">Putative acetyltransferase</fullName>
    </submittedName>
</protein>
<dbReference type="RefSeq" id="WP_097153530.1">
    <property type="nucleotide sequence ID" value="NZ_OBEL01000002.1"/>
</dbReference>